<dbReference type="OrthoDB" id="4427997at2"/>
<dbReference type="AlphaFoldDB" id="S4XCD2"/>
<keyword evidence="2" id="KW-1133">Transmembrane helix</keyword>
<proteinExistence type="predicted"/>
<dbReference type="RefSeq" id="WP_020441143.1">
    <property type="nucleotide sequence ID" value="NC_021663.1"/>
</dbReference>
<dbReference type="EMBL" id="CP003696">
    <property type="protein sequence ID" value="AGP30782.1"/>
    <property type="molecule type" value="Genomic_DNA"/>
</dbReference>
<dbReference type="STRING" id="1200352.A606_05675"/>
<sequence>MPENPWAAPQRTPSPSPPIGLIIGAVAAVTLVLGLTIGILVILTVGDNGDDAAAPVAQDATEATTAATTATTTTATDHPDLPDGLDLTGWVGVPEARCAGDDQWVYAATNQATDVVVCRDGGDGDLYYRVLSHGNPLEITDGVTATDADAGQFHVEYPPSWIDIDGTTLTVHNPDGSAWGVEEFDRFWTASTD</sequence>
<dbReference type="KEGG" id="cter:A606_05675"/>
<dbReference type="HOGENOM" id="CLU_1243602_0_0_11"/>
<keyword evidence="4" id="KW-1185">Reference proteome</keyword>
<protein>
    <submittedName>
        <fullName evidence="3">Uncharacterized protein</fullName>
    </submittedName>
</protein>
<feature type="transmembrane region" description="Helical" evidence="2">
    <location>
        <begin position="20"/>
        <end position="43"/>
    </location>
</feature>
<dbReference type="PATRIC" id="fig|1200352.3.peg.1148"/>
<reference evidence="3 4" key="1">
    <citation type="submission" date="2012-06" db="EMBL/GenBank/DDBJ databases">
        <title>Complete genome sequence of Corynebacterium terpenotabidum Y-11 (=DSM 44721).</title>
        <authorList>
            <person name="Ruckert C."/>
            <person name="Albersmeier A."/>
            <person name="Al-Dilaimi A."/>
            <person name="Szczepanowski R."/>
            <person name="Kalinowski J."/>
        </authorList>
    </citation>
    <scope>NUCLEOTIDE SEQUENCE [LARGE SCALE GENOMIC DNA]</scope>
    <source>
        <strain evidence="3 4">Y-11</strain>
    </source>
</reference>
<evidence type="ECO:0000313" key="3">
    <source>
        <dbReference type="EMBL" id="AGP30782.1"/>
    </source>
</evidence>
<evidence type="ECO:0000256" key="1">
    <source>
        <dbReference type="SAM" id="MobiDB-lite"/>
    </source>
</evidence>
<organism evidence="3 4">
    <name type="scientific">Corynebacterium terpenotabidum Y-11</name>
    <dbReference type="NCBI Taxonomy" id="1200352"/>
    <lineage>
        <taxon>Bacteria</taxon>
        <taxon>Bacillati</taxon>
        <taxon>Actinomycetota</taxon>
        <taxon>Actinomycetes</taxon>
        <taxon>Mycobacteriales</taxon>
        <taxon>Corynebacteriaceae</taxon>
        <taxon>Corynebacterium</taxon>
    </lineage>
</organism>
<dbReference type="Proteomes" id="UP000014809">
    <property type="component" value="Chromosome"/>
</dbReference>
<keyword evidence="2" id="KW-0812">Transmembrane</keyword>
<name>S4XCD2_9CORY</name>
<evidence type="ECO:0000313" key="4">
    <source>
        <dbReference type="Proteomes" id="UP000014809"/>
    </source>
</evidence>
<feature type="region of interest" description="Disordered" evidence="1">
    <location>
        <begin position="64"/>
        <end position="83"/>
    </location>
</feature>
<feature type="compositionally biased region" description="Low complexity" evidence="1">
    <location>
        <begin position="64"/>
        <end position="76"/>
    </location>
</feature>
<gene>
    <name evidence="3" type="ORF">A606_05675</name>
</gene>
<evidence type="ECO:0000256" key="2">
    <source>
        <dbReference type="SAM" id="Phobius"/>
    </source>
</evidence>
<accession>S4XCD2</accession>
<keyword evidence="2" id="KW-0472">Membrane</keyword>